<protein>
    <recommendedName>
        <fullName evidence="1">Transposase IS204/IS1001/IS1096/IS1165 DDE domain-containing protein</fullName>
    </recommendedName>
</protein>
<proteinExistence type="predicted"/>
<dbReference type="RefSeq" id="WP_189967844.1">
    <property type="nucleotide sequence ID" value="NZ_BMUA01000021.1"/>
</dbReference>
<organism evidence="2 3">
    <name type="scientific">Streptomyces violascens</name>
    <dbReference type="NCBI Taxonomy" id="67381"/>
    <lineage>
        <taxon>Bacteria</taxon>
        <taxon>Bacillati</taxon>
        <taxon>Actinomycetota</taxon>
        <taxon>Actinomycetes</taxon>
        <taxon>Kitasatosporales</taxon>
        <taxon>Streptomycetaceae</taxon>
        <taxon>Streptomyces</taxon>
    </lineage>
</organism>
<dbReference type="Pfam" id="PF01610">
    <property type="entry name" value="DDE_Tnp_ISL3"/>
    <property type="match status" value="1"/>
</dbReference>
<evidence type="ECO:0000259" key="1">
    <source>
        <dbReference type="Pfam" id="PF01610"/>
    </source>
</evidence>
<accession>A0ABQ3QSD9</accession>
<sequence length="199" mass="21933">MRIELTVRRLYCGNAQRPRRTIVEQVPGLTFRYGRRTPASRRILECVGVVLGGRVGAHLAAVLHSPIGRATLLRLVMALPDPPWTMPKVLGVDDFATRRGQHHGTVFINCETGQPFDLLADRDAETLAIWLRAHPRSEVICRDRAGYYADGARTGAPDVVQVADPFHLLQNLGLLQNSALRWNAASVGTTPASSRPKPM</sequence>
<keyword evidence="3" id="KW-1185">Reference proteome</keyword>
<dbReference type="InterPro" id="IPR047951">
    <property type="entry name" value="Transpos_ISL3"/>
</dbReference>
<gene>
    <name evidence="2" type="ORF">Sviol_46090</name>
</gene>
<comment type="caution">
    <text evidence="2">The sequence shown here is derived from an EMBL/GenBank/DDBJ whole genome shotgun (WGS) entry which is preliminary data.</text>
</comment>
<dbReference type="InterPro" id="IPR002560">
    <property type="entry name" value="Transposase_DDE"/>
</dbReference>
<dbReference type="PANTHER" id="PTHR33498">
    <property type="entry name" value="TRANSPOSASE FOR INSERTION SEQUENCE ELEMENT IS1557"/>
    <property type="match status" value="1"/>
</dbReference>
<dbReference type="EMBL" id="BNDY01000017">
    <property type="protein sequence ID" value="GHI40201.1"/>
    <property type="molecule type" value="Genomic_DNA"/>
</dbReference>
<evidence type="ECO:0000313" key="2">
    <source>
        <dbReference type="EMBL" id="GHI40201.1"/>
    </source>
</evidence>
<name>A0ABQ3QSD9_9ACTN</name>
<evidence type="ECO:0000313" key="3">
    <source>
        <dbReference type="Proteomes" id="UP001050808"/>
    </source>
</evidence>
<feature type="domain" description="Transposase IS204/IS1001/IS1096/IS1165 DDE" evidence="1">
    <location>
        <begin position="90"/>
        <end position="171"/>
    </location>
</feature>
<reference evidence="2" key="1">
    <citation type="submission" date="2024-05" db="EMBL/GenBank/DDBJ databases">
        <title>Whole genome shotgun sequence of Streptomyces violascens NBRC 12920.</title>
        <authorList>
            <person name="Komaki H."/>
            <person name="Tamura T."/>
        </authorList>
    </citation>
    <scope>NUCLEOTIDE SEQUENCE</scope>
    <source>
        <strain evidence="2">NBRC 12920</strain>
    </source>
</reference>
<dbReference type="Proteomes" id="UP001050808">
    <property type="component" value="Unassembled WGS sequence"/>
</dbReference>
<dbReference type="PANTHER" id="PTHR33498:SF1">
    <property type="entry name" value="TRANSPOSASE FOR INSERTION SEQUENCE ELEMENT IS1557"/>
    <property type="match status" value="1"/>
</dbReference>